<name>A0A2N0Z1D2_9BACI</name>
<dbReference type="Pfam" id="PF13076">
    <property type="entry name" value="Fur_reg_FbpA"/>
    <property type="match status" value="1"/>
</dbReference>
<reference evidence="1 2" key="1">
    <citation type="journal article" date="2003" name="Int. J. Syst. Evol. Microbiol.">
        <title>Bacillus nealsonii sp. nov., isolated from a spacecraft-assembly facility, whose spores are gamma-radiation resistant.</title>
        <authorList>
            <person name="Venkateswaran K."/>
            <person name="Kempf M."/>
            <person name="Chen F."/>
            <person name="Satomi M."/>
            <person name="Nicholson W."/>
            <person name="Kern R."/>
        </authorList>
    </citation>
    <scope>NUCLEOTIDE SEQUENCE [LARGE SCALE GENOMIC DNA]</scope>
    <source>
        <strain evidence="1 2">FO-92</strain>
    </source>
</reference>
<comment type="caution">
    <text evidence="1">The sequence shown here is derived from an EMBL/GenBank/DDBJ whole genome shotgun (WGS) entry which is preliminary data.</text>
</comment>
<protein>
    <submittedName>
        <fullName evidence="1">Fur-regulated basic protein FbpA</fullName>
    </submittedName>
</protein>
<dbReference type="EMBL" id="PISE01000026">
    <property type="protein sequence ID" value="PKG23315.1"/>
    <property type="molecule type" value="Genomic_DNA"/>
</dbReference>
<dbReference type="Proteomes" id="UP000233375">
    <property type="component" value="Unassembled WGS sequence"/>
</dbReference>
<evidence type="ECO:0000313" key="2">
    <source>
        <dbReference type="Proteomes" id="UP000233375"/>
    </source>
</evidence>
<keyword evidence="2" id="KW-1185">Reference proteome</keyword>
<evidence type="ECO:0000313" key="1">
    <source>
        <dbReference type="EMBL" id="PKG23315.1"/>
    </source>
</evidence>
<gene>
    <name evidence="1" type="ORF">CWS01_12770</name>
</gene>
<dbReference type="InterPro" id="IPR025072">
    <property type="entry name" value="Fur_reg_FbpA"/>
</dbReference>
<proteinExistence type="predicted"/>
<organism evidence="1 2">
    <name type="scientific">Niallia nealsonii</name>
    <dbReference type="NCBI Taxonomy" id="115979"/>
    <lineage>
        <taxon>Bacteria</taxon>
        <taxon>Bacillati</taxon>
        <taxon>Bacillota</taxon>
        <taxon>Bacilli</taxon>
        <taxon>Bacillales</taxon>
        <taxon>Bacillaceae</taxon>
        <taxon>Niallia</taxon>
    </lineage>
</organism>
<dbReference type="OrthoDB" id="2929642at2"/>
<dbReference type="AlphaFoldDB" id="A0A2N0Z1D2"/>
<accession>A0A2N0Z1D2</accession>
<sequence>MTELLKAVEYRKETLIQQLISFGVYKKESQQLYELTLSEIETEYRNQIKTKQLSSES</sequence>
<dbReference type="RefSeq" id="WP_101177588.1">
    <property type="nucleotide sequence ID" value="NZ_PISE01000026.1"/>
</dbReference>